<dbReference type="Pfam" id="PF00732">
    <property type="entry name" value="GMC_oxred_N"/>
    <property type="match status" value="1"/>
</dbReference>
<dbReference type="PANTHER" id="PTHR11552">
    <property type="entry name" value="GLUCOSE-METHANOL-CHOLINE GMC OXIDOREDUCTASE"/>
    <property type="match status" value="1"/>
</dbReference>
<feature type="binding site" evidence="5">
    <location>
        <position position="216"/>
    </location>
    <ligand>
        <name>FAD</name>
        <dbReference type="ChEBI" id="CHEBI:57692"/>
    </ligand>
</feature>
<evidence type="ECO:0000256" key="1">
    <source>
        <dbReference type="ARBA" id="ARBA00001974"/>
    </source>
</evidence>
<dbReference type="NCBIfam" id="NF002550">
    <property type="entry name" value="PRK02106.1"/>
    <property type="match status" value="1"/>
</dbReference>
<name>A0A6G8IJ47_9BURK</name>
<dbReference type="SUPFAM" id="SSF54373">
    <property type="entry name" value="FAD-linked reductases, C-terminal domain"/>
    <property type="match status" value="1"/>
</dbReference>
<dbReference type="InterPro" id="IPR000172">
    <property type="entry name" value="GMC_OxRdtase_N"/>
</dbReference>
<dbReference type="Pfam" id="PF05199">
    <property type="entry name" value="GMC_oxred_C"/>
    <property type="match status" value="1"/>
</dbReference>
<dbReference type="GO" id="GO:0050660">
    <property type="term" value="F:flavin adenine dinucleotide binding"/>
    <property type="evidence" value="ECO:0007669"/>
    <property type="project" value="InterPro"/>
</dbReference>
<feature type="binding site" evidence="5">
    <location>
        <position position="81"/>
    </location>
    <ligand>
        <name>FAD</name>
        <dbReference type="ChEBI" id="CHEBI:57692"/>
    </ligand>
</feature>
<reference evidence="9 10" key="1">
    <citation type="submission" date="2020-03" db="EMBL/GenBank/DDBJ databases">
        <title>Hydrogenophaga sp. nov. isolated from cyanobacterial mat.</title>
        <authorList>
            <person name="Thorat V."/>
            <person name="Kirdat K."/>
            <person name="Tiwarekar B."/>
            <person name="Costa E.D."/>
            <person name="Yadav A."/>
        </authorList>
    </citation>
    <scope>NUCLEOTIDE SEQUENCE [LARGE SCALE GENOMIC DNA]</scope>
    <source>
        <strain evidence="9 10">BA0156</strain>
    </source>
</reference>
<evidence type="ECO:0000313" key="10">
    <source>
        <dbReference type="Proteomes" id="UP000503162"/>
    </source>
</evidence>
<dbReference type="PROSITE" id="PS00624">
    <property type="entry name" value="GMC_OXRED_2"/>
    <property type="match status" value="1"/>
</dbReference>
<feature type="domain" description="Glucose-methanol-choline oxidoreductase N-terminal" evidence="7">
    <location>
        <begin position="79"/>
        <end position="102"/>
    </location>
</feature>
<evidence type="ECO:0000256" key="2">
    <source>
        <dbReference type="ARBA" id="ARBA00010790"/>
    </source>
</evidence>
<dbReference type="EC" id="1.1.99.1" evidence="9"/>
<evidence type="ECO:0000256" key="6">
    <source>
        <dbReference type="RuleBase" id="RU003968"/>
    </source>
</evidence>
<dbReference type="Gene3D" id="3.30.560.10">
    <property type="entry name" value="Glucose Oxidase, domain 3"/>
    <property type="match status" value="1"/>
</dbReference>
<organism evidence="9 10">
    <name type="scientific">Hydrogenophaga crocea</name>
    <dbReference type="NCBI Taxonomy" id="2716225"/>
    <lineage>
        <taxon>Bacteria</taxon>
        <taxon>Pseudomonadati</taxon>
        <taxon>Pseudomonadota</taxon>
        <taxon>Betaproteobacteria</taxon>
        <taxon>Burkholderiales</taxon>
        <taxon>Comamonadaceae</taxon>
        <taxon>Hydrogenophaga</taxon>
    </lineage>
</organism>
<sequence>MYDVIIVGGGSAGCVLAGRLSEDPGLRVALIEAGPPDRSVLIHCPAGLALLAKNGQANWCLETVPQPGLNGRRGYQPRGKVLGGSSSVNAMIYARGHARDYDAWAAGGNPGWAWADVLPYFKRAEHNERGADAFHGTGGPLNVRDLTSPNPFGAHFVAAGREAGYPVNPDFNGAEQEGVGPYQVTHRHGERFSAAKAYLTPHLGRPNLTVITDALVCRVVTDTDDSGAPRAVAVEYRAQGGRGPLQLARCREGGEVVLSAGAFGSPQLLMLSGIGPADHLQQHGIAVVHALPGVGGNLHDHVDVVQVVNAPRATELFGLSFKGVLAALRGIAEWRRARTGLLTTNFAEAGGFIKSAPDEPIPDLQLHFVIGKLVDHGRKTVFGHGYSCHVCLLRPKSRGTLRLAGRDPQLAPLIDPAFLQHPDDVARLVRGFKRMRHLLQQPALARFGGTESPTSADAQSDAQIEQFVRRHADTIYHPVGTCRMGPDADAVVDAALRVHGVRGLRVVDASVMPEVVGGNTNAPVIMVAEKAVDLIRAARRSAA</sequence>
<comment type="similarity">
    <text evidence="2 6">Belongs to the GMC oxidoreductase family.</text>
</comment>
<comment type="cofactor">
    <cofactor evidence="1 5">
        <name>FAD</name>
        <dbReference type="ChEBI" id="CHEBI:57692"/>
    </cofactor>
</comment>
<keyword evidence="3 6" id="KW-0285">Flavoprotein</keyword>
<evidence type="ECO:0000313" key="9">
    <source>
        <dbReference type="EMBL" id="QIM53048.1"/>
    </source>
</evidence>
<dbReference type="Proteomes" id="UP000503162">
    <property type="component" value="Chromosome"/>
</dbReference>
<dbReference type="PIRSF" id="PIRSF000137">
    <property type="entry name" value="Alcohol_oxidase"/>
    <property type="match status" value="1"/>
</dbReference>
<dbReference type="PANTHER" id="PTHR11552:SF147">
    <property type="entry name" value="CHOLINE DEHYDROGENASE, MITOCHONDRIAL"/>
    <property type="match status" value="1"/>
</dbReference>
<keyword evidence="10" id="KW-1185">Reference proteome</keyword>
<evidence type="ECO:0000256" key="4">
    <source>
        <dbReference type="ARBA" id="ARBA00022827"/>
    </source>
</evidence>
<dbReference type="InterPro" id="IPR007867">
    <property type="entry name" value="GMC_OxRtase_C"/>
</dbReference>
<dbReference type="Gene3D" id="3.50.50.60">
    <property type="entry name" value="FAD/NAD(P)-binding domain"/>
    <property type="match status" value="1"/>
</dbReference>
<dbReference type="RefSeq" id="WP_166227727.1">
    <property type="nucleotide sequence ID" value="NZ_CP049989.1"/>
</dbReference>
<accession>A0A6G8IJ47</accession>
<dbReference type="AlphaFoldDB" id="A0A6G8IJ47"/>
<dbReference type="PROSITE" id="PS00623">
    <property type="entry name" value="GMC_OXRED_1"/>
    <property type="match status" value="1"/>
</dbReference>
<keyword evidence="4 5" id="KW-0274">FAD</keyword>
<proteinExistence type="inferred from homology"/>
<dbReference type="SUPFAM" id="SSF51905">
    <property type="entry name" value="FAD/NAD(P)-binding domain"/>
    <property type="match status" value="1"/>
</dbReference>
<keyword evidence="9" id="KW-0560">Oxidoreductase</keyword>
<feature type="domain" description="Glucose-methanol-choline oxidoreductase N-terminal" evidence="8">
    <location>
        <begin position="261"/>
        <end position="275"/>
    </location>
</feature>
<dbReference type="EMBL" id="CP049989">
    <property type="protein sequence ID" value="QIM53048.1"/>
    <property type="molecule type" value="Genomic_DNA"/>
</dbReference>
<dbReference type="InterPro" id="IPR036188">
    <property type="entry name" value="FAD/NAD-bd_sf"/>
</dbReference>
<evidence type="ECO:0000256" key="5">
    <source>
        <dbReference type="PIRSR" id="PIRSR000137-2"/>
    </source>
</evidence>
<dbReference type="GO" id="GO:0008812">
    <property type="term" value="F:choline dehydrogenase activity"/>
    <property type="evidence" value="ECO:0007669"/>
    <property type="project" value="UniProtKB-EC"/>
</dbReference>
<gene>
    <name evidence="9" type="ORF">G9Q37_13275</name>
</gene>
<evidence type="ECO:0000256" key="3">
    <source>
        <dbReference type="ARBA" id="ARBA00022630"/>
    </source>
</evidence>
<evidence type="ECO:0000259" key="8">
    <source>
        <dbReference type="PROSITE" id="PS00624"/>
    </source>
</evidence>
<evidence type="ECO:0000259" key="7">
    <source>
        <dbReference type="PROSITE" id="PS00623"/>
    </source>
</evidence>
<protein>
    <submittedName>
        <fullName evidence="9">Choline dehydrogenase</fullName>
        <ecNumber evidence="9">1.1.99.1</ecNumber>
    </submittedName>
</protein>
<dbReference type="KEGG" id="hcz:G9Q37_13275"/>
<dbReference type="InterPro" id="IPR012132">
    <property type="entry name" value="GMC_OxRdtase"/>
</dbReference>